<dbReference type="GO" id="GO:0008903">
    <property type="term" value="F:hydroxypyruvate isomerase activity"/>
    <property type="evidence" value="ECO:0007669"/>
    <property type="project" value="TreeGrafter"/>
</dbReference>
<gene>
    <name evidence="5" type="primary">hyi</name>
    <name evidence="5" type="ORF">HCU01_20430</name>
    <name evidence="6" type="ORF">SAMN05660971_02887</name>
</gene>
<keyword evidence="1 2" id="KW-0413">Isomerase</keyword>
<dbReference type="AlphaFoldDB" id="A0A1M7IK38"/>
<dbReference type="InterPro" id="IPR050417">
    <property type="entry name" value="Sugar_Epim/Isomerase"/>
</dbReference>
<organism evidence="6 7">
    <name type="scientific">Halomonas cupida</name>
    <dbReference type="NCBI Taxonomy" id="44933"/>
    <lineage>
        <taxon>Bacteria</taxon>
        <taxon>Pseudomonadati</taxon>
        <taxon>Pseudomonadota</taxon>
        <taxon>Gammaproteobacteria</taxon>
        <taxon>Oceanospirillales</taxon>
        <taxon>Halomonadaceae</taxon>
        <taxon>Halomonas</taxon>
    </lineage>
</organism>
<evidence type="ECO:0000313" key="8">
    <source>
        <dbReference type="Proteomes" id="UP000321726"/>
    </source>
</evidence>
<dbReference type="STRING" id="44933.SAMN05660971_02887"/>
<dbReference type="Proteomes" id="UP000184123">
    <property type="component" value="Unassembled WGS sequence"/>
</dbReference>
<feature type="active site" description="Proton donor/acceptor" evidence="3">
    <location>
        <position position="145"/>
    </location>
</feature>
<dbReference type="SUPFAM" id="SSF51658">
    <property type="entry name" value="Xylose isomerase-like"/>
    <property type="match status" value="1"/>
</dbReference>
<feature type="domain" description="Xylose isomerase-like TIM barrel" evidence="4">
    <location>
        <begin position="21"/>
        <end position="257"/>
    </location>
</feature>
<sequence>MLKFATNLTFMFTEVPFLERFAMAREAGFRRVEFHNPWPFCEDTAAIARAAEQAGVRIIHCNLPGGDWQAGERGIAVFPDRTDEFRQAVVSTIAIAQQLGIRQLNCPLGYPGSSLSHDQWYSTLTNNLRYAAKTTAQAGIMLLVEPLNPITHPGYPLINTAQALELLAEVDHPNLKIQYDFYQMQRSEGELIETVRQHRDHIGFIQLADNPGRHEPGTGEIHYPFLFRELQSMRFDKVISLEYSPVTTTLDSLGWISDYGLNLDA</sequence>
<evidence type="ECO:0000256" key="3">
    <source>
        <dbReference type="PIRSR" id="PIRSR006241-50"/>
    </source>
</evidence>
<evidence type="ECO:0000259" key="4">
    <source>
        <dbReference type="Pfam" id="PF01261"/>
    </source>
</evidence>
<dbReference type="PANTHER" id="PTHR43489:SF6">
    <property type="entry name" value="HYDROXYPYRUVATE ISOMERASE-RELATED"/>
    <property type="match status" value="1"/>
</dbReference>
<comment type="similarity">
    <text evidence="2">Belongs to the hyi family.</text>
</comment>
<dbReference type="PANTHER" id="PTHR43489">
    <property type="entry name" value="ISOMERASE"/>
    <property type="match status" value="1"/>
</dbReference>
<dbReference type="InterPro" id="IPR036237">
    <property type="entry name" value="Xyl_isomerase-like_sf"/>
</dbReference>
<name>A0A1M7IK38_9GAMM</name>
<dbReference type="FunFam" id="3.20.20.150:FF:000007">
    <property type="entry name" value="Hydroxypyruvate isomerase"/>
    <property type="match status" value="1"/>
</dbReference>
<evidence type="ECO:0000256" key="1">
    <source>
        <dbReference type="ARBA" id="ARBA00023235"/>
    </source>
</evidence>
<evidence type="ECO:0000313" key="5">
    <source>
        <dbReference type="EMBL" id="GEN24094.1"/>
    </source>
</evidence>
<protein>
    <submittedName>
        <fullName evidence="6">Hydroxypyruvate isomerase</fullName>
    </submittedName>
</protein>
<evidence type="ECO:0000313" key="6">
    <source>
        <dbReference type="EMBL" id="SHM41176.1"/>
    </source>
</evidence>
<reference evidence="5 8" key="2">
    <citation type="submission" date="2019-07" db="EMBL/GenBank/DDBJ databases">
        <title>Whole genome shotgun sequence of Halomonas cupida NBRC 102219.</title>
        <authorList>
            <person name="Hosoyama A."/>
            <person name="Uohara A."/>
            <person name="Ohji S."/>
            <person name="Ichikawa N."/>
        </authorList>
    </citation>
    <scope>NUCLEOTIDE SEQUENCE [LARGE SCALE GENOMIC DNA]</scope>
    <source>
        <strain evidence="5 8">NBRC 102219</strain>
    </source>
</reference>
<dbReference type="Gene3D" id="3.20.20.150">
    <property type="entry name" value="Divalent-metal-dependent TIM barrel enzymes"/>
    <property type="match status" value="1"/>
</dbReference>
<reference evidence="6 7" key="1">
    <citation type="submission" date="2016-11" db="EMBL/GenBank/DDBJ databases">
        <authorList>
            <person name="Jaros S."/>
            <person name="Januszkiewicz K."/>
            <person name="Wedrychowicz H."/>
        </authorList>
    </citation>
    <scope>NUCLEOTIDE SEQUENCE [LARGE SCALE GENOMIC DNA]</scope>
    <source>
        <strain evidence="6 7">DSM 4740</strain>
    </source>
</reference>
<dbReference type="EMBL" id="BJXU01000075">
    <property type="protein sequence ID" value="GEN24094.1"/>
    <property type="molecule type" value="Genomic_DNA"/>
</dbReference>
<keyword evidence="8" id="KW-1185">Reference proteome</keyword>
<accession>A0A1M7IK38</accession>
<evidence type="ECO:0000313" key="7">
    <source>
        <dbReference type="Proteomes" id="UP000184123"/>
    </source>
</evidence>
<evidence type="ECO:0000256" key="2">
    <source>
        <dbReference type="PIRNR" id="PIRNR006241"/>
    </source>
</evidence>
<dbReference type="InterPro" id="IPR026040">
    <property type="entry name" value="HyI-like"/>
</dbReference>
<dbReference type="PIRSF" id="PIRSF006241">
    <property type="entry name" value="HyI"/>
    <property type="match status" value="1"/>
</dbReference>
<dbReference type="Pfam" id="PF01261">
    <property type="entry name" value="AP_endonuc_2"/>
    <property type="match status" value="1"/>
</dbReference>
<feature type="active site" description="Proton donor/acceptor" evidence="3">
    <location>
        <position position="242"/>
    </location>
</feature>
<dbReference type="GO" id="GO:0046487">
    <property type="term" value="P:glyoxylate metabolic process"/>
    <property type="evidence" value="ECO:0007669"/>
    <property type="project" value="TreeGrafter"/>
</dbReference>
<proteinExistence type="inferred from homology"/>
<dbReference type="InterPro" id="IPR013022">
    <property type="entry name" value="Xyl_isomerase-like_TIM-brl"/>
</dbReference>
<dbReference type="OrthoDB" id="9786584at2"/>
<dbReference type="EMBL" id="FRCA01000008">
    <property type="protein sequence ID" value="SHM41176.1"/>
    <property type="molecule type" value="Genomic_DNA"/>
</dbReference>
<keyword evidence="6" id="KW-0670">Pyruvate</keyword>
<dbReference type="RefSeq" id="WP_073435926.1">
    <property type="nucleotide sequence ID" value="NZ_BJXU01000075.1"/>
</dbReference>
<dbReference type="Proteomes" id="UP000321726">
    <property type="component" value="Unassembled WGS sequence"/>
</dbReference>